<dbReference type="OrthoDB" id="1735038at2759"/>
<dbReference type="InterPro" id="IPR029058">
    <property type="entry name" value="AB_hydrolase_fold"/>
</dbReference>
<organism evidence="2 3">
    <name type="scientific">Macrophomina phaseolina (strain MS6)</name>
    <name type="common">Charcoal rot fungus</name>
    <dbReference type="NCBI Taxonomy" id="1126212"/>
    <lineage>
        <taxon>Eukaryota</taxon>
        <taxon>Fungi</taxon>
        <taxon>Dikarya</taxon>
        <taxon>Ascomycota</taxon>
        <taxon>Pezizomycotina</taxon>
        <taxon>Dothideomycetes</taxon>
        <taxon>Dothideomycetes incertae sedis</taxon>
        <taxon>Botryosphaeriales</taxon>
        <taxon>Botryosphaeriaceae</taxon>
        <taxon>Macrophomina</taxon>
    </lineage>
</organism>
<dbReference type="EMBL" id="AHHD01000501">
    <property type="protein sequence ID" value="EKG10851.1"/>
    <property type="molecule type" value="Genomic_DNA"/>
</dbReference>
<gene>
    <name evidence="2" type="ORF">MPH_12065</name>
</gene>
<dbReference type="AlphaFoldDB" id="K2QLU5"/>
<feature type="non-terminal residue" evidence="2">
    <location>
        <position position="82"/>
    </location>
</feature>
<feature type="chain" id="PRO_5003866168" evidence="1">
    <location>
        <begin position="19"/>
        <end position="82"/>
    </location>
</feature>
<dbReference type="VEuPathDB" id="FungiDB:MPH_12065"/>
<proteinExistence type="predicted"/>
<reference evidence="2 3" key="1">
    <citation type="journal article" date="2012" name="BMC Genomics">
        <title>Tools to kill: Genome of one of the most destructive plant pathogenic fungi Macrophomina phaseolina.</title>
        <authorList>
            <person name="Islam M.S."/>
            <person name="Haque M.S."/>
            <person name="Islam M.M."/>
            <person name="Emdad E.M."/>
            <person name="Halim A."/>
            <person name="Hossen Q.M.M."/>
            <person name="Hossain M.Z."/>
            <person name="Ahmed B."/>
            <person name="Rahim S."/>
            <person name="Rahman M.S."/>
            <person name="Alam M.M."/>
            <person name="Hou S."/>
            <person name="Wan X."/>
            <person name="Saito J.A."/>
            <person name="Alam M."/>
        </authorList>
    </citation>
    <scope>NUCLEOTIDE SEQUENCE [LARGE SCALE GENOMIC DNA]</scope>
    <source>
        <strain evidence="2 3">MS6</strain>
    </source>
</reference>
<evidence type="ECO:0000313" key="3">
    <source>
        <dbReference type="Proteomes" id="UP000007129"/>
    </source>
</evidence>
<comment type="caution">
    <text evidence="2">The sequence shown here is derived from an EMBL/GenBank/DDBJ whole genome shotgun (WGS) entry which is preliminary data.</text>
</comment>
<dbReference type="InParanoid" id="K2QLU5"/>
<evidence type="ECO:0000313" key="2">
    <source>
        <dbReference type="EMBL" id="EKG10851.1"/>
    </source>
</evidence>
<dbReference type="HOGENOM" id="CLU_2564652_0_0_1"/>
<name>K2QLU5_MACPH</name>
<dbReference type="Proteomes" id="UP000007129">
    <property type="component" value="Unassembled WGS sequence"/>
</dbReference>
<protein>
    <submittedName>
        <fullName evidence="2">Uncharacterized protein</fullName>
    </submittedName>
</protein>
<keyword evidence="1" id="KW-0732">Signal</keyword>
<evidence type="ECO:0000256" key="1">
    <source>
        <dbReference type="SAM" id="SignalP"/>
    </source>
</evidence>
<dbReference type="Gene3D" id="3.40.50.1820">
    <property type="entry name" value="alpha/beta hydrolase"/>
    <property type="match status" value="1"/>
</dbReference>
<accession>K2QLU5</accession>
<sequence>MKWSVAAAAVSLVGAGSANVLPKHRSRFSPPIPPDDDDIALKARSTGSTTFEQLIDHSNPSLGTFSQRYWWSDEFWAGPGSP</sequence>
<feature type="signal peptide" evidence="1">
    <location>
        <begin position="1"/>
        <end position="18"/>
    </location>
</feature>